<dbReference type="RefSeq" id="WP_135085071.1">
    <property type="nucleotide sequence ID" value="NZ_SPDV01000010.1"/>
</dbReference>
<gene>
    <name evidence="2" type="ORF">E2493_06880</name>
</gene>
<proteinExistence type="predicted"/>
<dbReference type="OrthoDB" id="479699at2"/>
<sequence>MAEADPTFDIDTLPPVREIDARGLTAEGFARDVASRYEPTLLRGLSADWPAVQAGLQPPAAIRDYLARFDSGMPIKAFMAPETTEGRFSYRPTMDGFNFTIVDTKLAFLLQTLIAVAEKGQRQAIYLGSTAVRQLLPGFEEQNAMPVLAGKADAEPRIWIGNDTNVSAHYDEADNIACVVRGRRRFVLVPPEQVANLYVGPLERTVAGRPTSLVDLSRPDFELYPRIRDALATATVADMGPGDGLFIPSLWWHHVRATGPLNILVNYWWSDAPADAGSPLHALAHGLLTISHLPEPKRRAWRALIDHYVFQLNGNPAEHIPPAARGLLGESTPQQRAMLKQFLRQMLSQLG</sequence>
<name>A0A4Y8ZUI1_9SPHN</name>
<reference evidence="2 3" key="1">
    <citation type="submission" date="2019-03" db="EMBL/GenBank/DDBJ databases">
        <title>Genome sequence of Sphingomonas sp. 17J27-24.</title>
        <authorList>
            <person name="Kim M."/>
            <person name="Maeng S."/>
            <person name="Sathiyaraj S."/>
        </authorList>
    </citation>
    <scope>NUCLEOTIDE SEQUENCE [LARGE SCALE GENOMIC DNA]</scope>
    <source>
        <strain evidence="2 3">17J27-24</strain>
    </source>
</reference>
<dbReference type="InterPro" id="IPR014710">
    <property type="entry name" value="RmlC-like_jellyroll"/>
</dbReference>
<dbReference type="Pfam" id="PF13621">
    <property type="entry name" value="Cupin_8"/>
    <property type="match status" value="1"/>
</dbReference>
<protein>
    <submittedName>
        <fullName evidence="2">Cupin-like domain-containing protein</fullName>
    </submittedName>
</protein>
<accession>A0A4Y8ZUI1</accession>
<dbReference type="PANTHER" id="PTHR12461:SF105">
    <property type="entry name" value="HYPOXIA-INDUCIBLE FACTOR 1-ALPHA INHIBITOR"/>
    <property type="match status" value="1"/>
</dbReference>
<dbReference type="Gene3D" id="2.60.120.10">
    <property type="entry name" value="Jelly Rolls"/>
    <property type="match status" value="1"/>
</dbReference>
<dbReference type="EMBL" id="SPDV01000010">
    <property type="protein sequence ID" value="TFI58972.1"/>
    <property type="molecule type" value="Genomic_DNA"/>
</dbReference>
<dbReference type="AlphaFoldDB" id="A0A4Y8ZUI1"/>
<dbReference type="InterPro" id="IPR041667">
    <property type="entry name" value="Cupin_8"/>
</dbReference>
<evidence type="ECO:0000313" key="2">
    <source>
        <dbReference type="EMBL" id="TFI58972.1"/>
    </source>
</evidence>
<dbReference type="Proteomes" id="UP000298213">
    <property type="component" value="Unassembled WGS sequence"/>
</dbReference>
<dbReference type="PANTHER" id="PTHR12461">
    <property type="entry name" value="HYPOXIA-INDUCIBLE FACTOR 1 ALPHA INHIBITOR-RELATED"/>
    <property type="match status" value="1"/>
</dbReference>
<organism evidence="2 3">
    <name type="scientific">Sphingomonas parva</name>
    <dbReference type="NCBI Taxonomy" id="2555898"/>
    <lineage>
        <taxon>Bacteria</taxon>
        <taxon>Pseudomonadati</taxon>
        <taxon>Pseudomonadota</taxon>
        <taxon>Alphaproteobacteria</taxon>
        <taxon>Sphingomonadales</taxon>
        <taxon>Sphingomonadaceae</taxon>
        <taxon>Sphingomonas</taxon>
    </lineage>
</organism>
<dbReference type="SUPFAM" id="SSF51197">
    <property type="entry name" value="Clavaminate synthase-like"/>
    <property type="match status" value="1"/>
</dbReference>
<dbReference type="PROSITE" id="PS51184">
    <property type="entry name" value="JMJC"/>
    <property type="match status" value="1"/>
</dbReference>
<dbReference type="SMART" id="SM00558">
    <property type="entry name" value="JmjC"/>
    <property type="match status" value="1"/>
</dbReference>
<comment type="caution">
    <text evidence="2">The sequence shown here is derived from an EMBL/GenBank/DDBJ whole genome shotgun (WGS) entry which is preliminary data.</text>
</comment>
<evidence type="ECO:0000313" key="3">
    <source>
        <dbReference type="Proteomes" id="UP000298213"/>
    </source>
</evidence>
<evidence type="ECO:0000259" key="1">
    <source>
        <dbReference type="PROSITE" id="PS51184"/>
    </source>
</evidence>
<dbReference type="InterPro" id="IPR003347">
    <property type="entry name" value="JmjC_dom"/>
</dbReference>
<keyword evidence="3" id="KW-1185">Reference proteome</keyword>
<feature type="domain" description="JmjC" evidence="1">
    <location>
        <begin position="134"/>
        <end position="284"/>
    </location>
</feature>